<keyword evidence="2" id="KW-1185">Reference proteome</keyword>
<dbReference type="Proteomes" id="UP000192486">
    <property type="component" value="Chromosome"/>
</dbReference>
<evidence type="ECO:0000313" key="2">
    <source>
        <dbReference type="Proteomes" id="UP000192486"/>
    </source>
</evidence>
<organism evidence="1 2">
    <name type="scientific">Sporosarcina ureae</name>
    <dbReference type="NCBI Taxonomy" id="1571"/>
    <lineage>
        <taxon>Bacteria</taxon>
        <taxon>Bacillati</taxon>
        <taxon>Bacillota</taxon>
        <taxon>Bacilli</taxon>
        <taxon>Bacillales</taxon>
        <taxon>Caryophanaceae</taxon>
        <taxon>Sporosarcina</taxon>
    </lineage>
</organism>
<proteinExistence type="predicted"/>
<sequence length="85" mass="9777">MGHLFLRGIKFKVKSTFFRQSKLVESTRGLKLQLGTLSVGEHLLHLKSPPQHKLLPSSFNPQCPLYFLILHISDPSFIEWTMEEA</sequence>
<reference evidence="1 2" key="1">
    <citation type="submission" date="2016-04" db="EMBL/GenBank/DDBJ databases">
        <title>Comparative Genomics and Epigenetics of Sporosarcina ureae.</title>
        <authorList>
            <person name="Oliver A.S."/>
            <person name="Cooper K.K."/>
        </authorList>
    </citation>
    <scope>NUCLEOTIDE SEQUENCE [LARGE SCALE GENOMIC DNA]</scope>
    <source>
        <strain evidence="1 2">S204</strain>
    </source>
</reference>
<gene>
    <name evidence="1" type="ORF">SporoS204_00335</name>
</gene>
<name>A0ABM6JRS5_SPOUR</name>
<accession>A0ABM6JRS5</accession>
<dbReference type="EMBL" id="CP015108">
    <property type="protein sequence ID" value="ARF12750.1"/>
    <property type="molecule type" value="Genomic_DNA"/>
</dbReference>
<protein>
    <submittedName>
        <fullName evidence="1">Uncharacterized protein</fullName>
    </submittedName>
</protein>
<evidence type="ECO:0000313" key="1">
    <source>
        <dbReference type="EMBL" id="ARF12750.1"/>
    </source>
</evidence>